<sequence length="110" mass="11900">MLSTASGKFRVIAFAEAASWLGLLIGMYVKYLGSGSEIGVKIFGPVHGFLFVAYVLIAIWVAKPLNWNGRMLVLALLASIPPLFTVLFERYATRAGKLSDGETSETTETA</sequence>
<evidence type="ECO:0000256" key="6">
    <source>
        <dbReference type="SAM" id="Phobius"/>
    </source>
</evidence>
<accession>A0A4R2QH86</accession>
<dbReference type="NCBIfam" id="TIGR03954">
    <property type="entry name" value="integ_memb_HG"/>
    <property type="match status" value="1"/>
</dbReference>
<evidence type="ECO:0000256" key="5">
    <source>
        <dbReference type="ARBA" id="ARBA00023136"/>
    </source>
</evidence>
<feature type="domain" description="DUF3817" evidence="7">
    <location>
        <begin position="8"/>
        <end position="94"/>
    </location>
</feature>
<evidence type="ECO:0000256" key="4">
    <source>
        <dbReference type="ARBA" id="ARBA00022989"/>
    </source>
</evidence>
<dbReference type="OrthoDB" id="3396203at2"/>
<comment type="caution">
    <text evidence="8">The sequence shown here is derived from an EMBL/GenBank/DDBJ whole genome shotgun (WGS) entry which is preliminary data.</text>
</comment>
<dbReference type="RefSeq" id="WP_132878881.1">
    <property type="nucleotide sequence ID" value="NZ_SLXQ01000010.1"/>
</dbReference>
<protein>
    <submittedName>
        <fullName evidence="8">Integral membrane protein</fullName>
    </submittedName>
</protein>
<reference evidence="8 9" key="1">
    <citation type="submission" date="2019-03" db="EMBL/GenBank/DDBJ databases">
        <title>Genomic Encyclopedia of Type Strains, Phase IV (KMG-IV): sequencing the most valuable type-strain genomes for metagenomic binning, comparative biology and taxonomic classification.</title>
        <authorList>
            <person name="Goeker M."/>
        </authorList>
    </citation>
    <scope>NUCLEOTIDE SEQUENCE [LARGE SCALE GENOMIC DNA]</scope>
    <source>
        <strain evidence="8 9">DSM 45765</strain>
    </source>
</reference>
<dbReference type="AlphaFoldDB" id="A0A4R2QH86"/>
<name>A0A4R2QH86_9PSEU</name>
<dbReference type="PANTHER" id="PTHR40077">
    <property type="entry name" value="MEMBRANE PROTEIN-RELATED"/>
    <property type="match status" value="1"/>
</dbReference>
<keyword evidence="3 6" id="KW-0812">Transmembrane</keyword>
<gene>
    <name evidence="8" type="ORF">EV191_110173</name>
</gene>
<dbReference type="GO" id="GO:0005886">
    <property type="term" value="C:plasma membrane"/>
    <property type="evidence" value="ECO:0007669"/>
    <property type="project" value="UniProtKB-SubCell"/>
</dbReference>
<keyword evidence="5 6" id="KW-0472">Membrane</keyword>
<evidence type="ECO:0000259" key="7">
    <source>
        <dbReference type="Pfam" id="PF12823"/>
    </source>
</evidence>
<keyword evidence="9" id="KW-1185">Reference proteome</keyword>
<proteinExistence type="predicted"/>
<evidence type="ECO:0000313" key="8">
    <source>
        <dbReference type="EMBL" id="TCP48613.1"/>
    </source>
</evidence>
<feature type="transmembrane region" description="Helical" evidence="6">
    <location>
        <begin position="12"/>
        <end position="30"/>
    </location>
</feature>
<comment type="subcellular location">
    <subcellularLocation>
        <location evidence="1">Cell membrane</location>
        <topology evidence="1">Multi-pass membrane protein</topology>
    </subcellularLocation>
</comment>
<dbReference type="InterPro" id="IPR023845">
    <property type="entry name" value="DUF3817_TM"/>
</dbReference>
<dbReference type="EMBL" id="SLXQ01000010">
    <property type="protein sequence ID" value="TCP48613.1"/>
    <property type="molecule type" value="Genomic_DNA"/>
</dbReference>
<dbReference type="PANTHER" id="PTHR40077:SF1">
    <property type="entry name" value="MEMBRANE PROTEIN"/>
    <property type="match status" value="1"/>
</dbReference>
<evidence type="ECO:0000313" key="9">
    <source>
        <dbReference type="Proteomes" id="UP000294911"/>
    </source>
</evidence>
<organism evidence="8 9">
    <name type="scientific">Tamaricihabitans halophyticus</name>
    <dbReference type="NCBI Taxonomy" id="1262583"/>
    <lineage>
        <taxon>Bacteria</taxon>
        <taxon>Bacillati</taxon>
        <taxon>Actinomycetota</taxon>
        <taxon>Actinomycetes</taxon>
        <taxon>Pseudonocardiales</taxon>
        <taxon>Pseudonocardiaceae</taxon>
        <taxon>Tamaricihabitans</taxon>
    </lineage>
</organism>
<evidence type="ECO:0000256" key="3">
    <source>
        <dbReference type="ARBA" id="ARBA00022692"/>
    </source>
</evidence>
<feature type="transmembrane region" description="Helical" evidence="6">
    <location>
        <begin position="42"/>
        <end position="61"/>
    </location>
</feature>
<keyword evidence="2" id="KW-1003">Cell membrane</keyword>
<evidence type="ECO:0000256" key="1">
    <source>
        <dbReference type="ARBA" id="ARBA00004651"/>
    </source>
</evidence>
<evidence type="ECO:0000256" key="2">
    <source>
        <dbReference type="ARBA" id="ARBA00022475"/>
    </source>
</evidence>
<keyword evidence="4 6" id="KW-1133">Transmembrane helix</keyword>
<feature type="transmembrane region" description="Helical" evidence="6">
    <location>
        <begin position="67"/>
        <end position="88"/>
    </location>
</feature>
<dbReference type="Pfam" id="PF12823">
    <property type="entry name" value="DUF3817"/>
    <property type="match status" value="1"/>
</dbReference>
<dbReference type="Proteomes" id="UP000294911">
    <property type="component" value="Unassembled WGS sequence"/>
</dbReference>